<feature type="transmembrane region" description="Helical" evidence="5">
    <location>
        <begin position="28"/>
        <end position="46"/>
    </location>
</feature>
<dbReference type="Pfam" id="PF04932">
    <property type="entry name" value="Wzy_C"/>
    <property type="match status" value="1"/>
</dbReference>
<dbReference type="PANTHER" id="PTHR37422:SF13">
    <property type="entry name" value="LIPOPOLYSACCHARIDE BIOSYNTHESIS PROTEIN PA4999-RELATED"/>
    <property type="match status" value="1"/>
</dbReference>
<name>A0ABT4Z766_HALEZ</name>
<comment type="caution">
    <text evidence="7">The sequence shown here is derived from an EMBL/GenBank/DDBJ whole genome shotgun (WGS) entry which is preliminary data.</text>
</comment>
<evidence type="ECO:0000256" key="3">
    <source>
        <dbReference type="ARBA" id="ARBA00022989"/>
    </source>
</evidence>
<gene>
    <name evidence="7" type="ORF">PM085_17485</name>
</gene>
<keyword evidence="3 5" id="KW-1133">Transmembrane helix</keyword>
<dbReference type="InterPro" id="IPR007016">
    <property type="entry name" value="O-antigen_ligase-rel_domated"/>
</dbReference>
<dbReference type="RefSeq" id="WP_271943908.1">
    <property type="nucleotide sequence ID" value="NZ_JAQLTZ010000014.1"/>
</dbReference>
<dbReference type="Proteomes" id="UP001210528">
    <property type="component" value="Unassembled WGS sequence"/>
</dbReference>
<feature type="transmembrane region" description="Helical" evidence="5">
    <location>
        <begin position="316"/>
        <end position="337"/>
    </location>
</feature>
<keyword evidence="7" id="KW-0436">Ligase</keyword>
<keyword evidence="8" id="KW-1185">Reference proteome</keyword>
<evidence type="ECO:0000256" key="4">
    <source>
        <dbReference type="ARBA" id="ARBA00023136"/>
    </source>
</evidence>
<evidence type="ECO:0000256" key="5">
    <source>
        <dbReference type="SAM" id="Phobius"/>
    </source>
</evidence>
<evidence type="ECO:0000313" key="8">
    <source>
        <dbReference type="Proteomes" id="UP001210528"/>
    </source>
</evidence>
<keyword evidence="2 5" id="KW-0812">Transmembrane</keyword>
<evidence type="ECO:0000259" key="6">
    <source>
        <dbReference type="Pfam" id="PF04932"/>
    </source>
</evidence>
<accession>A0ABT4Z766</accession>
<feature type="domain" description="O-antigen ligase-related" evidence="6">
    <location>
        <begin position="195"/>
        <end position="329"/>
    </location>
</feature>
<evidence type="ECO:0000256" key="1">
    <source>
        <dbReference type="ARBA" id="ARBA00004141"/>
    </source>
</evidence>
<dbReference type="GO" id="GO:0016874">
    <property type="term" value="F:ligase activity"/>
    <property type="evidence" value="ECO:0007669"/>
    <property type="project" value="UniProtKB-KW"/>
</dbReference>
<feature type="transmembrane region" description="Helical" evidence="5">
    <location>
        <begin position="58"/>
        <end position="80"/>
    </location>
</feature>
<feature type="transmembrane region" description="Helical" evidence="5">
    <location>
        <begin position="368"/>
        <end position="386"/>
    </location>
</feature>
<evidence type="ECO:0000313" key="7">
    <source>
        <dbReference type="EMBL" id="MDB2294021.1"/>
    </source>
</evidence>
<dbReference type="EMBL" id="JAQLUK010000047">
    <property type="protein sequence ID" value="MDB2294021.1"/>
    <property type="molecule type" value="Genomic_DNA"/>
</dbReference>
<keyword evidence="4 5" id="KW-0472">Membrane</keyword>
<sequence>MNPMYYLFLLIFLISSLRYGTFLGGDIGTIMLLILFGLLNIFYIYSKNYIIEIHRIHKFVIMSVLIIGGLQVVHVALGNITPGEIGLFPVYTSFIMVSCLIIVPQVISASKFLHIMSRYSVILTLLGMSTLIVGEYEIASVAITKREPVTNFLITLPRLESIFSNPNPFAAVLIGGSLASVHEVYADSGISAAPLLIINLIGLYMSNSDGAILVFVMSISIYFLLQTGLYKSHRFILAVISCVTLFTIALLGTTNPIKIVISNLSGRGQLWIASINAWEKNPIFGTGLFRSSDVIAPLIESTSLKGSGPHNAYLEILLTTGIVGGITYFGVIIYSIFSWIKIRNGQIILFSLCIAYSTHQLFELTTSLFGSGILNIISLLTVGYLIKDIVGNQHTSVSVI</sequence>
<protein>
    <submittedName>
        <fullName evidence="7">O-antigen ligase family protein</fullName>
    </submittedName>
</protein>
<proteinExistence type="predicted"/>
<feature type="transmembrane region" description="Helical" evidence="5">
    <location>
        <begin position="211"/>
        <end position="230"/>
    </location>
</feature>
<dbReference type="InterPro" id="IPR051533">
    <property type="entry name" value="WaaL-like"/>
</dbReference>
<feature type="transmembrane region" description="Helical" evidence="5">
    <location>
        <begin position="86"/>
        <end position="107"/>
    </location>
</feature>
<comment type="subcellular location">
    <subcellularLocation>
        <location evidence="1">Membrane</location>
        <topology evidence="1">Multi-pass membrane protein</topology>
    </subcellularLocation>
</comment>
<feature type="transmembrane region" description="Helical" evidence="5">
    <location>
        <begin position="119"/>
        <end position="143"/>
    </location>
</feature>
<evidence type="ECO:0000256" key="2">
    <source>
        <dbReference type="ARBA" id="ARBA00022692"/>
    </source>
</evidence>
<dbReference type="PANTHER" id="PTHR37422">
    <property type="entry name" value="TEICHURONIC ACID BIOSYNTHESIS PROTEIN TUAE"/>
    <property type="match status" value="1"/>
</dbReference>
<reference evidence="7 8" key="1">
    <citation type="submission" date="2023-01" db="EMBL/GenBank/DDBJ databases">
        <title>Halorubrum ezzemoulense from Santa Pola, Spain.</title>
        <authorList>
            <person name="Feng Y."/>
            <person name="Louyakis A.S."/>
            <person name="Gogarten J.P."/>
        </authorList>
    </citation>
    <scope>NUCLEOTIDE SEQUENCE [LARGE SCALE GENOMIC DNA]</scope>
    <source>
        <strain evidence="7 8">AMM015</strain>
    </source>
</reference>
<organism evidence="7 8">
    <name type="scientific">Halorubrum ezzemoulense</name>
    <name type="common">Halorubrum chaoviator</name>
    <dbReference type="NCBI Taxonomy" id="337243"/>
    <lineage>
        <taxon>Archaea</taxon>
        <taxon>Methanobacteriati</taxon>
        <taxon>Methanobacteriota</taxon>
        <taxon>Stenosarchaea group</taxon>
        <taxon>Halobacteria</taxon>
        <taxon>Halobacteriales</taxon>
        <taxon>Haloferacaceae</taxon>
        <taxon>Halorubrum</taxon>
    </lineage>
</organism>
<feature type="transmembrane region" description="Helical" evidence="5">
    <location>
        <begin position="235"/>
        <end position="254"/>
    </location>
</feature>